<reference evidence="1" key="1">
    <citation type="submission" date="2018-02" db="EMBL/GenBank/DDBJ databases">
        <title>Rhizophora mucronata_Transcriptome.</title>
        <authorList>
            <person name="Meera S.P."/>
            <person name="Sreeshan A."/>
            <person name="Augustine A."/>
        </authorList>
    </citation>
    <scope>NUCLEOTIDE SEQUENCE</scope>
    <source>
        <tissue evidence="1">Leaf</tissue>
    </source>
</reference>
<sequence>MIQFHTQQDRGKTNRK</sequence>
<name>A0A2P2N1I3_RHIMU</name>
<protein>
    <submittedName>
        <fullName evidence="1">Uncharacterized protein</fullName>
    </submittedName>
</protein>
<evidence type="ECO:0000313" key="1">
    <source>
        <dbReference type="EMBL" id="MBX36342.1"/>
    </source>
</evidence>
<dbReference type="AlphaFoldDB" id="A0A2P2N1I3"/>
<dbReference type="EMBL" id="GGEC01055858">
    <property type="protein sequence ID" value="MBX36342.1"/>
    <property type="molecule type" value="Transcribed_RNA"/>
</dbReference>
<proteinExistence type="predicted"/>
<organism evidence="1">
    <name type="scientific">Rhizophora mucronata</name>
    <name type="common">Asiatic mangrove</name>
    <dbReference type="NCBI Taxonomy" id="61149"/>
    <lineage>
        <taxon>Eukaryota</taxon>
        <taxon>Viridiplantae</taxon>
        <taxon>Streptophyta</taxon>
        <taxon>Embryophyta</taxon>
        <taxon>Tracheophyta</taxon>
        <taxon>Spermatophyta</taxon>
        <taxon>Magnoliopsida</taxon>
        <taxon>eudicotyledons</taxon>
        <taxon>Gunneridae</taxon>
        <taxon>Pentapetalae</taxon>
        <taxon>rosids</taxon>
        <taxon>fabids</taxon>
        <taxon>Malpighiales</taxon>
        <taxon>Rhizophoraceae</taxon>
        <taxon>Rhizophora</taxon>
    </lineage>
</organism>
<accession>A0A2P2N1I3</accession>